<evidence type="ECO:0000313" key="2">
    <source>
        <dbReference type="Proteomes" id="UP000594263"/>
    </source>
</evidence>
<dbReference type="AlphaFoldDB" id="A0A7N0SW25"/>
<name>A0A7N0SW25_KALFE</name>
<sequence length="237" mass="27396">MPATSNNGKSRSNPRKYHTHLYLLDDDIMLPEPESKRTIMLPSEKSESEPASVVDLDLNDSDSIELDAEPTTVIGTVEEEKKKDRFPIELRDVRPVWGRDTRGDRRMILFRNRHHRCHHPHRRHHPSFYHQFDSQRPAQEVSYGNDMLVAEEPEKMVGADKRELPLSLDEGLREDGMGQGGGVRRAPSRWLRFHFGGRPHHGPHHHHHHDHRHNEIEEGGESLVKEVPPPVRILTSV</sequence>
<dbReference type="Proteomes" id="UP000594263">
    <property type="component" value="Unplaced"/>
</dbReference>
<reference evidence="1" key="1">
    <citation type="submission" date="2021-01" db="UniProtKB">
        <authorList>
            <consortium name="EnsemblPlants"/>
        </authorList>
    </citation>
    <scope>IDENTIFICATION</scope>
</reference>
<proteinExistence type="predicted"/>
<organism evidence="1 2">
    <name type="scientific">Kalanchoe fedtschenkoi</name>
    <name type="common">Lavender scallops</name>
    <name type="synonym">South American air plant</name>
    <dbReference type="NCBI Taxonomy" id="63787"/>
    <lineage>
        <taxon>Eukaryota</taxon>
        <taxon>Viridiplantae</taxon>
        <taxon>Streptophyta</taxon>
        <taxon>Embryophyta</taxon>
        <taxon>Tracheophyta</taxon>
        <taxon>Spermatophyta</taxon>
        <taxon>Magnoliopsida</taxon>
        <taxon>eudicotyledons</taxon>
        <taxon>Gunneridae</taxon>
        <taxon>Pentapetalae</taxon>
        <taxon>Saxifragales</taxon>
        <taxon>Crassulaceae</taxon>
        <taxon>Kalanchoe</taxon>
    </lineage>
</organism>
<protein>
    <submittedName>
        <fullName evidence="1">Uncharacterized protein</fullName>
    </submittedName>
</protein>
<accession>A0A7N0SW25</accession>
<keyword evidence="2" id="KW-1185">Reference proteome</keyword>
<evidence type="ECO:0000313" key="1">
    <source>
        <dbReference type="EnsemblPlants" id="Kaladp0008s0677.1.v1.1.CDS.1"/>
    </source>
</evidence>
<dbReference type="EnsemblPlants" id="Kaladp0008s0677.1.v1.1">
    <property type="protein sequence ID" value="Kaladp0008s0677.1.v1.1.CDS.1"/>
    <property type="gene ID" value="Kaladp0008s0677.v1.1"/>
</dbReference>
<dbReference type="Gramene" id="Kaladp0008s0677.1.v1.1">
    <property type="protein sequence ID" value="Kaladp0008s0677.1.v1.1.CDS.1"/>
    <property type="gene ID" value="Kaladp0008s0677.v1.1"/>
</dbReference>